<keyword evidence="1" id="KW-0472">Membrane</keyword>
<reference evidence="2 3" key="1">
    <citation type="submission" date="2021-06" db="EMBL/GenBank/DDBJ databases">
        <authorList>
            <person name="Palmer J.M."/>
        </authorList>
    </citation>
    <scope>NUCLEOTIDE SEQUENCE [LARGE SCALE GENOMIC DNA]</scope>
    <source>
        <strain evidence="3">if_2019</strain>
        <tissue evidence="2">Muscle</tissue>
    </source>
</reference>
<proteinExistence type="predicted"/>
<accession>A0ABV0UCL3</accession>
<evidence type="ECO:0000313" key="3">
    <source>
        <dbReference type="Proteomes" id="UP001482620"/>
    </source>
</evidence>
<organism evidence="2 3">
    <name type="scientific">Ilyodon furcidens</name>
    <name type="common">goldbreast splitfin</name>
    <dbReference type="NCBI Taxonomy" id="33524"/>
    <lineage>
        <taxon>Eukaryota</taxon>
        <taxon>Metazoa</taxon>
        <taxon>Chordata</taxon>
        <taxon>Craniata</taxon>
        <taxon>Vertebrata</taxon>
        <taxon>Euteleostomi</taxon>
        <taxon>Actinopterygii</taxon>
        <taxon>Neopterygii</taxon>
        <taxon>Teleostei</taxon>
        <taxon>Neoteleostei</taxon>
        <taxon>Acanthomorphata</taxon>
        <taxon>Ovalentaria</taxon>
        <taxon>Atherinomorphae</taxon>
        <taxon>Cyprinodontiformes</taxon>
        <taxon>Goodeidae</taxon>
        <taxon>Ilyodon</taxon>
    </lineage>
</organism>
<keyword evidence="3" id="KW-1185">Reference proteome</keyword>
<feature type="transmembrane region" description="Helical" evidence="1">
    <location>
        <begin position="25"/>
        <end position="50"/>
    </location>
</feature>
<name>A0ABV0UCL3_9TELE</name>
<keyword evidence="1" id="KW-0812">Transmembrane</keyword>
<sequence>MAEERLLDILSCKLTSPINYPLKTIIFLICLLSHLLLCCLHLLLLLFTYLSVFGAPPPTPPPSLPPPYGCRSNNVKHFALASFCNLQFPNVRPVESRSDNGHALPPGVFSSHHISLQLMLQREFHVITLALLSCPHERGKERETEEEPGREWVARGVSTGGEKQLKLGQDGMARLCNVVM</sequence>
<gene>
    <name evidence="2" type="ORF">ILYODFUR_001990</name>
</gene>
<evidence type="ECO:0000256" key="1">
    <source>
        <dbReference type="SAM" id="Phobius"/>
    </source>
</evidence>
<evidence type="ECO:0000313" key="2">
    <source>
        <dbReference type="EMBL" id="MEQ2242940.1"/>
    </source>
</evidence>
<comment type="caution">
    <text evidence="2">The sequence shown here is derived from an EMBL/GenBank/DDBJ whole genome shotgun (WGS) entry which is preliminary data.</text>
</comment>
<protein>
    <submittedName>
        <fullName evidence="2">Uncharacterized protein</fullName>
    </submittedName>
</protein>
<dbReference type="EMBL" id="JAHRIQ010069603">
    <property type="protein sequence ID" value="MEQ2242940.1"/>
    <property type="molecule type" value="Genomic_DNA"/>
</dbReference>
<keyword evidence="1" id="KW-1133">Transmembrane helix</keyword>
<dbReference type="Proteomes" id="UP001482620">
    <property type="component" value="Unassembled WGS sequence"/>
</dbReference>